<dbReference type="Proteomes" id="UP001432027">
    <property type="component" value="Unassembled WGS sequence"/>
</dbReference>
<feature type="domain" description="Histone deacetylase" evidence="16">
    <location>
        <begin position="29"/>
        <end position="316"/>
    </location>
</feature>
<keyword evidence="5" id="KW-0378">Hydrolase</keyword>
<feature type="binding site" evidence="13">
    <location>
        <position position="98"/>
    </location>
    <ligand>
        <name>substrate</name>
    </ligand>
</feature>
<dbReference type="Gene3D" id="3.40.800.20">
    <property type="entry name" value="Histone deacetylase domain"/>
    <property type="match status" value="1"/>
</dbReference>
<feature type="non-terminal residue" evidence="17">
    <location>
        <position position="1"/>
    </location>
</feature>
<evidence type="ECO:0000256" key="7">
    <source>
        <dbReference type="ARBA" id="ARBA00023015"/>
    </source>
</evidence>
<dbReference type="EMBL" id="BTSX01000002">
    <property type="protein sequence ID" value="GMS84304.1"/>
    <property type="molecule type" value="Genomic_DNA"/>
</dbReference>
<dbReference type="SUPFAM" id="SSF52768">
    <property type="entry name" value="Arginase/deacetylase"/>
    <property type="match status" value="1"/>
</dbReference>
<dbReference type="InterPro" id="IPR023696">
    <property type="entry name" value="Ureohydrolase_dom_sf"/>
</dbReference>
<feature type="binding site" evidence="14">
    <location>
        <position position="175"/>
    </location>
    <ligand>
        <name>a divalent metal cation</name>
        <dbReference type="ChEBI" id="CHEBI:60240"/>
    </ligand>
</feature>
<dbReference type="AlphaFoldDB" id="A0AAV5SN17"/>
<name>A0AAV5SN17_9BILA</name>
<evidence type="ECO:0000256" key="13">
    <source>
        <dbReference type="PIRSR" id="PIRSR037913-2"/>
    </source>
</evidence>
<dbReference type="GO" id="GO:0005634">
    <property type="term" value="C:nucleus"/>
    <property type="evidence" value="ECO:0007669"/>
    <property type="project" value="UniProtKB-SubCell"/>
</dbReference>
<accession>A0AAV5SN17</accession>
<evidence type="ECO:0000256" key="11">
    <source>
        <dbReference type="ARBA" id="ARBA00048287"/>
    </source>
</evidence>
<evidence type="ECO:0000256" key="9">
    <source>
        <dbReference type="ARBA" id="ARBA00023242"/>
    </source>
</evidence>
<feature type="region of interest" description="Disordered" evidence="15">
    <location>
        <begin position="401"/>
        <end position="425"/>
    </location>
</feature>
<keyword evidence="4" id="KW-0678">Repressor</keyword>
<keyword evidence="7" id="KW-0805">Transcription regulation</keyword>
<feature type="binding site" evidence="14">
    <location>
        <position position="264"/>
    </location>
    <ligand>
        <name>a divalent metal cation</name>
        <dbReference type="ChEBI" id="CHEBI:60240"/>
    </ligand>
</feature>
<comment type="catalytic activity">
    <reaction evidence="11">
        <text>N(6)-acetyl-L-lysyl-[histone] + H2O = L-lysyl-[histone] + acetate</text>
        <dbReference type="Rhea" id="RHEA:58196"/>
        <dbReference type="Rhea" id="RHEA-COMP:9845"/>
        <dbReference type="Rhea" id="RHEA-COMP:11338"/>
        <dbReference type="ChEBI" id="CHEBI:15377"/>
        <dbReference type="ChEBI" id="CHEBI:29969"/>
        <dbReference type="ChEBI" id="CHEBI:30089"/>
        <dbReference type="ChEBI" id="CHEBI:61930"/>
        <dbReference type="EC" id="3.5.1.98"/>
    </reaction>
</comment>
<feature type="active site" description="Proton acceptor" evidence="12">
    <location>
        <position position="140"/>
    </location>
</feature>
<dbReference type="PIRSF" id="PIRSF037913">
    <property type="entry name" value="His_deacetylse_1"/>
    <property type="match status" value="1"/>
</dbReference>
<evidence type="ECO:0000256" key="14">
    <source>
        <dbReference type="PIRSR" id="PIRSR037913-3"/>
    </source>
</evidence>
<evidence type="ECO:0000256" key="10">
    <source>
        <dbReference type="ARBA" id="ARBA00040349"/>
    </source>
</evidence>
<dbReference type="PRINTS" id="PR01271">
    <property type="entry name" value="HISDACETLASE"/>
</dbReference>
<keyword evidence="8" id="KW-0804">Transcription</keyword>
<dbReference type="PANTHER" id="PTHR10625">
    <property type="entry name" value="HISTONE DEACETYLASE HDAC1-RELATED"/>
    <property type="match status" value="1"/>
</dbReference>
<comment type="caution">
    <text evidence="17">The sequence shown here is derived from an EMBL/GenBank/DDBJ whole genome shotgun (WGS) entry which is preliminary data.</text>
</comment>
<evidence type="ECO:0000256" key="15">
    <source>
        <dbReference type="SAM" id="MobiDB-lite"/>
    </source>
</evidence>
<gene>
    <name evidence="17" type="ORF">PENTCL1PPCAC_6479</name>
</gene>
<dbReference type="FunFam" id="3.40.800.20:FF:000024">
    <property type="entry name" value="Histone deacetylase 3"/>
    <property type="match status" value="1"/>
</dbReference>
<comment type="subcellular location">
    <subcellularLocation>
        <location evidence="1">Nucleus</location>
    </subcellularLocation>
</comment>
<protein>
    <recommendedName>
        <fullName evidence="10">Histone deacetylase 3</fullName>
        <ecNumber evidence="3">3.5.1.98</ecNumber>
    </recommendedName>
</protein>
<keyword evidence="14" id="KW-0479">Metal-binding</keyword>
<proteinExistence type="inferred from homology"/>
<dbReference type="GO" id="GO:0046872">
    <property type="term" value="F:metal ion binding"/>
    <property type="evidence" value="ECO:0007669"/>
    <property type="project" value="UniProtKB-KW"/>
</dbReference>
<evidence type="ECO:0000256" key="3">
    <source>
        <dbReference type="ARBA" id="ARBA00012111"/>
    </source>
</evidence>
<dbReference type="PRINTS" id="PR01270">
    <property type="entry name" value="HDASUPER"/>
</dbReference>
<dbReference type="InterPro" id="IPR023801">
    <property type="entry name" value="His_deacetylse_dom"/>
</dbReference>
<evidence type="ECO:0000256" key="5">
    <source>
        <dbReference type="ARBA" id="ARBA00022801"/>
    </source>
</evidence>
<evidence type="ECO:0000313" key="18">
    <source>
        <dbReference type="Proteomes" id="UP001432027"/>
    </source>
</evidence>
<evidence type="ECO:0000256" key="8">
    <source>
        <dbReference type="ARBA" id="ARBA00023163"/>
    </source>
</evidence>
<keyword evidence="9" id="KW-0539">Nucleus</keyword>
<dbReference type="EC" id="3.5.1.98" evidence="3"/>
<feature type="binding site" evidence="13">
    <location>
        <position position="148"/>
    </location>
    <ligand>
        <name>substrate</name>
    </ligand>
</feature>
<feature type="binding site" evidence="14">
    <location>
        <position position="177"/>
    </location>
    <ligand>
        <name>a divalent metal cation</name>
        <dbReference type="ChEBI" id="CHEBI:60240"/>
    </ligand>
</feature>
<organism evidence="17 18">
    <name type="scientific">Pristionchus entomophagus</name>
    <dbReference type="NCBI Taxonomy" id="358040"/>
    <lineage>
        <taxon>Eukaryota</taxon>
        <taxon>Metazoa</taxon>
        <taxon>Ecdysozoa</taxon>
        <taxon>Nematoda</taxon>
        <taxon>Chromadorea</taxon>
        <taxon>Rhabditida</taxon>
        <taxon>Rhabditina</taxon>
        <taxon>Diplogasteromorpha</taxon>
        <taxon>Diplogasteroidea</taxon>
        <taxon>Neodiplogasteridae</taxon>
        <taxon>Pristionchus</taxon>
    </lineage>
</organism>
<evidence type="ECO:0000256" key="6">
    <source>
        <dbReference type="ARBA" id="ARBA00022853"/>
    </source>
</evidence>
<dbReference type="InterPro" id="IPR037138">
    <property type="entry name" value="His_deacetylse_dom_sf"/>
</dbReference>
<dbReference type="Pfam" id="PF00850">
    <property type="entry name" value="Hist_deacetyl"/>
    <property type="match status" value="1"/>
</dbReference>
<evidence type="ECO:0000256" key="4">
    <source>
        <dbReference type="ARBA" id="ARBA00022491"/>
    </source>
</evidence>
<comment type="similarity">
    <text evidence="2">Belongs to the histone deacetylase family. HD type 1 subfamily.</text>
</comment>
<reference evidence="17" key="1">
    <citation type="submission" date="2023-10" db="EMBL/GenBank/DDBJ databases">
        <title>Genome assembly of Pristionchus species.</title>
        <authorList>
            <person name="Yoshida K."/>
            <person name="Sommer R.J."/>
        </authorList>
    </citation>
    <scope>NUCLEOTIDE SEQUENCE</scope>
    <source>
        <strain evidence="17">RS0144</strain>
    </source>
</reference>
<feature type="binding site" evidence="13">
    <location>
        <position position="303"/>
    </location>
    <ligand>
        <name>substrate</name>
    </ligand>
</feature>
<dbReference type="InterPro" id="IPR003084">
    <property type="entry name" value="HDAC_I/II"/>
</dbReference>
<evidence type="ECO:0000259" key="16">
    <source>
        <dbReference type="Pfam" id="PF00850"/>
    </source>
</evidence>
<dbReference type="PANTHER" id="PTHR10625:SF36">
    <property type="entry name" value="HISTONE DEACETYLASE 3"/>
    <property type="match status" value="1"/>
</dbReference>
<evidence type="ECO:0000256" key="1">
    <source>
        <dbReference type="ARBA" id="ARBA00004123"/>
    </source>
</evidence>
<evidence type="ECO:0000256" key="2">
    <source>
        <dbReference type="ARBA" id="ARBA00006457"/>
    </source>
</evidence>
<dbReference type="GO" id="GO:0141221">
    <property type="term" value="F:histone deacetylase activity, hydrolytic mechanism"/>
    <property type="evidence" value="ECO:0007669"/>
    <property type="project" value="UniProtKB-EC"/>
</dbReference>
<evidence type="ECO:0000313" key="17">
    <source>
        <dbReference type="EMBL" id="GMS84304.1"/>
    </source>
</evidence>
<sequence>SMTQSHSKEKPIVYYYHEDIGNFHYGPKHPMKPQRMAVCQSLVLHYGLHKKLEMRRLPVASSADLRRFHTDEYVSFLEKISPHRAMMDDLGTFAFGDDCPVWDGIYDFCCLYTGGSLEGAVRLNHRKTDVVINWSGGLHHAKKNKASGFCYVNDIVIAILELLKHHQRVLYIDIDIHHGDGVQEAFNLTDRVMTVSFHKFGGTFFPGTGDMYDVGKETGRFYSVNVPLLQGIDDTSYTTLFKSVIQGVVDCYNPEAIVLQCGADSLSNDRLGNFNLSMDGHGECVRWTKALGIPMMVLGGGGYTLKNVARCWTNETGLLVGEELSEKLPETSEYYNYFGPDHTLRSGLEFKHENQNTKEYLQAIKIEVLENLKQVKGAPSVQMQAVPDDFFNYEDVFEKKEEDIDEREKDEDMGIETEYKPHMDE</sequence>
<evidence type="ECO:0000256" key="12">
    <source>
        <dbReference type="PIRSR" id="PIRSR037913-1"/>
    </source>
</evidence>
<keyword evidence="6" id="KW-0156">Chromatin regulator</keyword>
<dbReference type="GO" id="GO:0040029">
    <property type="term" value="P:epigenetic regulation of gene expression"/>
    <property type="evidence" value="ECO:0007669"/>
    <property type="project" value="TreeGrafter"/>
</dbReference>
<keyword evidence="18" id="KW-1185">Reference proteome</keyword>
<dbReference type="InterPro" id="IPR000286">
    <property type="entry name" value="HDACs"/>
</dbReference>